<dbReference type="RefSeq" id="XP_006815730.1">
    <property type="nucleotide sequence ID" value="XM_006815667.1"/>
</dbReference>
<dbReference type="Gene3D" id="3.40.720.10">
    <property type="entry name" value="Alkaline Phosphatase, subunit A"/>
    <property type="match status" value="1"/>
</dbReference>
<comment type="similarity">
    <text evidence="2">Belongs to the sulfatase family.</text>
</comment>
<name>A0ABM0M6T9_SACKO</name>
<dbReference type="PANTHER" id="PTHR10342:SF274">
    <property type="entry name" value="ARYLSULFATASE B"/>
    <property type="match status" value="1"/>
</dbReference>
<dbReference type="PANTHER" id="PTHR10342">
    <property type="entry name" value="ARYLSULFATASE"/>
    <property type="match status" value="1"/>
</dbReference>
<organism evidence="7 8">
    <name type="scientific">Saccoglossus kowalevskii</name>
    <name type="common">Acorn worm</name>
    <dbReference type="NCBI Taxonomy" id="10224"/>
    <lineage>
        <taxon>Eukaryota</taxon>
        <taxon>Metazoa</taxon>
        <taxon>Hemichordata</taxon>
        <taxon>Enteropneusta</taxon>
        <taxon>Harrimaniidae</taxon>
        <taxon>Saccoglossus</taxon>
    </lineage>
</organism>
<sequence length="386" mass="43504">MYTHKTPLKSYLPIRSRTLYKGIIGGETDHYTYENNEWWQLYRDDKSIAHEYVGEYSTDLYSKEARTIIANHNADKPMFMYLAFQAAHVPLQAPDSYIDMYSHITDPDRRVYAAMVTCMDDAIGSVVEQLKQSGLWNNTVLVVSTDNGGPHASGNNWPLKGAKATLWEGGVRGVGFVTSPLLDNRVRGSSNHQLIHVTDWLPTFVSLAGGDSNEIKSMDLYGVDQWNTISKNQPSMRDDVLINLVPESLMNKAKTKDRWTENEYFDVGIKAAVRVGDWKLLTGHQGPAIWFAAPESDHDTVYESDNRIVRLYNLAEDPTESNNLADSRTDKVLQCLKKLGEYLPTVLPVLNEPSINQDEAELLMPNHILAPWDLAAYKKIALLKLG</sequence>
<gene>
    <name evidence="8" type="primary">LOC102805842</name>
</gene>
<evidence type="ECO:0000259" key="6">
    <source>
        <dbReference type="Pfam" id="PF00884"/>
    </source>
</evidence>
<dbReference type="InterPro" id="IPR000917">
    <property type="entry name" value="Sulfatase_N"/>
</dbReference>
<feature type="domain" description="Sulfatase N-terminal" evidence="6">
    <location>
        <begin position="29"/>
        <end position="209"/>
    </location>
</feature>
<evidence type="ECO:0000313" key="7">
    <source>
        <dbReference type="Proteomes" id="UP000694865"/>
    </source>
</evidence>
<evidence type="ECO:0000313" key="8">
    <source>
        <dbReference type="RefSeq" id="XP_006815730.1"/>
    </source>
</evidence>
<dbReference type="InterPro" id="IPR047115">
    <property type="entry name" value="ARSB"/>
</dbReference>
<dbReference type="GeneID" id="102805842"/>
<proteinExistence type="inferred from homology"/>
<evidence type="ECO:0000256" key="2">
    <source>
        <dbReference type="ARBA" id="ARBA00008779"/>
    </source>
</evidence>
<evidence type="ECO:0000256" key="5">
    <source>
        <dbReference type="ARBA" id="ARBA00023180"/>
    </source>
</evidence>
<comment type="cofactor">
    <cofactor evidence="1">
        <name>Ca(2+)</name>
        <dbReference type="ChEBI" id="CHEBI:29108"/>
    </cofactor>
</comment>
<protein>
    <submittedName>
        <fullName evidence="8">Arylsulfatase B-like</fullName>
    </submittedName>
</protein>
<keyword evidence="4" id="KW-0106">Calcium</keyword>
<dbReference type="Pfam" id="PF00884">
    <property type="entry name" value="Sulfatase"/>
    <property type="match status" value="1"/>
</dbReference>
<dbReference type="InterPro" id="IPR017850">
    <property type="entry name" value="Alkaline_phosphatase_core_sf"/>
</dbReference>
<evidence type="ECO:0000256" key="3">
    <source>
        <dbReference type="ARBA" id="ARBA00022723"/>
    </source>
</evidence>
<evidence type="ECO:0000256" key="1">
    <source>
        <dbReference type="ARBA" id="ARBA00001913"/>
    </source>
</evidence>
<evidence type="ECO:0000256" key="4">
    <source>
        <dbReference type="ARBA" id="ARBA00022837"/>
    </source>
</evidence>
<dbReference type="Gene3D" id="3.30.1120.10">
    <property type="match status" value="1"/>
</dbReference>
<dbReference type="SUPFAM" id="SSF53649">
    <property type="entry name" value="Alkaline phosphatase-like"/>
    <property type="match status" value="1"/>
</dbReference>
<keyword evidence="7" id="KW-1185">Reference proteome</keyword>
<accession>A0ABM0M6T9</accession>
<reference evidence="8" key="1">
    <citation type="submission" date="2025-08" db="UniProtKB">
        <authorList>
            <consortium name="RefSeq"/>
        </authorList>
    </citation>
    <scope>IDENTIFICATION</scope>
    <source>
        <tissue evidence="8">Testes</tissue>
    </source>
</reference>
<keyword evidence="3" id="KW-0479">Metal-binding</keyword>
<dbReference type="Proteomes" id="UP000694865">
    <property type="component" value="Unplaced"/>
</dbReference>
<keyword evidence="5" id="KW-0325">Glycoprotein</keyword>